<sequence length="262" mass="28417">MKILTSSVLILLSATTILARRCGWVNREGDGASEGHNLGGCIKGTVCINHKCVMLARIGEACSVDQPCKMEYKCGENGVCIEGKASVGASCNSNDQCESDICIRQVCRDDWACGDDTDCAEGGVCRFTLATPNFSDLGKTVRVCAKPDQSRFGQFCDSNKDCGVLEDTTEDPLSASLKALLSPPQQVSPRFVGPRSQDRRRQLIGTSKVLRDKLECRAKTDKAFDGWPCRDGNDCRSGNCVANTFKQGNLTIKMCEPNKPKN</sequence>
<dbReference type="RefSeq" id="XP_003173301.1">
    <property type="nucleotide sequence ID" value="XM_003173253.1"/>
</dbReference>
<dbReference type="Proteomes" id="UP000002669">
    <property type="component" value="Unassembled WGS sequence"/>
</dbReference>
<evidence type="ECO:0008006" key="4">
    <source>
        <dbReference type="Google" id="ProtNLM"/>
    </source>
</evidence>
<dbReference type="EMBL" id="DS989824">
    <property type="protein sequence ID" value="EFR00471.1"/>
    <property type="molecule type" value="Genomic_DNA"/>
</dbReference>
<reference evidence="3" key="1">
    <citation type="journal article" date="2012" name="MBio">
        <title>Comparative genome analysis of Trichophyton rubrum and related dermatophytes reveals candidate genes involved in infection.</title>
        <authorList>
            <person name="Martinez D.A."/>
            <person name="Oliver B.G."/>
            <person name="Graeser Y."/>
            <person name="Goldberg J.M."/>
            <person name="Li W."/>
            <person name="Martinez-Rossi N.M."/>
            <person name="Monod M."/>
            <person name="Shelest E."/>
            <person name="Barton R.C."/>
            <person name="Birch E."/>
            <person name="Brakhage A.A."/>
            <person name="Chen Z."/>
            <person name="Gurr S.J."/>
            <person name="Heiman D."/>
            <person name="Heitman J."/>
            <person name="Kosti I."/>
            <person name="Rossi A."/>
            <person name="Saif S."/>
            <person name="Samalova M."/>
            <person name="Saunders C.W."/>
            <person name="Shea T."/>
            <person name="Summerbell R.C."/>
            <person name="Xu J."/>
            <person name="Young S."/>
            <person name="Zeng Q."/>
            <person name="Birren B.W."/>
            <person name="Cuomo C.A."/>
            <person name="White T.C."/>
        </authorList>
    </citation>
    <scope>NUCLEOTIDE SEQUENCE [LARGE SCALE GENOMIC DNA]</scope>
    <source>
        <strain evidence="3">ATCC MYA-4604 / CBS 118893</strain>
    </source>
</reference>
<feature type="chain" id="PRO_5003187974" description="Dickkopf N-terminal cysteine-rich domain-containing protein" evidence="1">
    <location>
        <begin position="20"/>
        <end position="262"/>
    </location>
</feature>
<feature type="signal peptide" evidence="1">
    <location>
        <begin position="1"/>
        <end position="19"/>
    </location>
</feature>
<evidence type="ECO:0000313" key="2">
    <source>
        <dbReference type="EMBL" id="EFR00471.1"/>
    </source>
</evidence>
<gene>
    <name evidence="2" type="ORF">MGYG_03473</name>
</gene>
<dbReference type="HOGENOM" id="CLU_1061619_0_0_1"/>
<dbReference type="VEuPathDB" id="FungiDB:MGYG_03473"/>
<name>E4US53_ARTGP</name>
<dbReference type="AlphaFoldDB" id="E4US53"/>
<proteinExistence type="predicted"/>
<dbReference type="InParanoid" id="E4US53"/>
<evidence type="ECO:0000313" key="3">
    <source>
        <dbReference type="Proteomes" id="UP000002669"/>
    </source>
</evidence>
<keyword evidence="1" id="KW-0732">Signal</keyword>
<keyword evidence="3" id="KW-1185">Reference proteome</keyword>
<accession>E4US53</accession>
<dbReference type="GeneID" id="10028580"/>
<organism evidence="3">
    <name type="scientific">Arthroderma gypseum (strain ATCC MYA-4604 / CBS 118893)</name>
    <name type="common">Microsporum gypseum</name>
    <dbReference type="NCBI Taxonomy" id="535722"/>
    <lineage>
        <taxon>Eukaryota</taxon>
        <taxon>Fungi</taxon>
        <taxon>Dikarya</taxon>
        <taxon>Ascomycota</taxon>
        <taxon>Pezizomycotina</taxon>
        <taxon>Eurotiomycetes</taxon>
        <taxon>Eurotiomycetidae</taxon>
        <taxon>Onygenales</taxon>
        <taxon>Arthrodermataceae</taxon>
        <taxon>Nannizzia</taxon>
    </lineage>
</organism>
<evidence type="ECO:0000256" key="1">
    <source>
        <dbReference type="SAM" id="SignalP"/>
    </source>
</evidence>
<dbReference type="OMA" id="CHANRYC"/>
<dbReference type="OrthoDB" id="4405280at2759"/>
<dbReference type="eggNOG" id="ENOG502RP54">
    <property type="taxonomic scope" value="Eukaryota"/>
</dbReference>
<protein>
    <recommendedName>
        <fullName evidence="4">Dickkopf N-terminal cysteine-rich domain-containing protein</fullName>
    </recommendedName>
</protein>